<evidence type="ECO:0000313" key="3">
    <source>
        <dbReference type="EMBL" id="MTW11543.1"/>
    </source>
</evidence>
<dbReference type="InterPro" id="IPR007055">
    <property type="entry name" value="BON_dom"/>
</dbReference>
<gene>
    <name evidence="3" type="ORF">GM658_13135</name>
</gene>
<name>A0A6L6QIT7_9BURK</name>
<dbReference type="AlphaFoldDB" id="A0A6L6QIT7"/>
<organism evidence="3 4">
    <name type="scientific">Massilia eburnea</name>
    <dbReference type="NCBI Taxonomy" id="1776165"/>
    <lineage>
        <taxon>Bacteria</taxon>
        <taxon>Pseudomonadati</taxon>
        <taxon>Pseudomonadota</taxon>
        <taxon>Betaproteobacteria</taxon>
        <taxon>Burkholderiales</taxon>
        <taxon>Oxalobacteraceae</taxon>
        <taxon>Telluria group</taxon>
        <taxon>Massilia</taxon>
    </lineage>
</organism>
<dbReference type="PROSITE" id="PS50914">
    <property type="entry name" value="BON"/>
    <property type="match status" value="1"/>
</dbReference>
<reference evidence="3 4" key="1">
    <citation type="submission" date="2019-11" db="EMBL/GenBank/DDBJ databases">
        <title>Type strains purchased from KCTC, JCM and DSMZ.</title>
        <authorList>
            <person name="Lu H."/>
        </authorList>
    </citation>
    <scope>NUCLEOTIDE SEQUENCE [LARGE SCALE GENOMIC DNA]</scope>
    <source>
        <strain evidence="3 4">JCM 31587</strain>
    </source>
</reference>
<comment type="caution">
    <text evidence="3">The sequence shown here is derived from an EMBL/GenBank/DDBJ whole genome shotgun (WGS) entry which is preliminary data.</text>
</comment>
<feature type="domain" description="BON" evidence="2">
    <location>
        <begin position="33"/>
        <end position="102"/>
    </location>
</feature>
<dbReference type="Pfam" id="PF04972">
    <property type="entry name" value="BON"/>
    <property type="match status" value="1"/>
</dbReference>
<keyword evidence="1" id="KW-0732">Signal</keyword>
<sequence>MKDSKLIAGLFAAAAFALASLSAHAQQEAAMAGAAVATNDATLLAKVKSALSDQKEITVSANQGVIVLSGTVSSSDAGAKAIQAASSVAGVKEVKSELTVAGK</sequence>
<proteinExistence type="predicted"/>
<dbReference type="Gene3D" id="3.30.1340.30">
    <property type="match status" value="1"/>
</dbReference>
<feature type="chain" id="PRO_5026700073" evidence="1">
    <location>
        <begin position="26"/>
        <end position="103"/>
    </location>
</feature>
<evidence type="ECO:0000313" key="4">
    <source>
        <dbReference type="Proteomes" id="UP000472320"/>
    </source>
</evidence>
<feature type="signal peptide" evidence="1">
    <location>
        <begin position="1"/>
        <end position="25"/>
    </location>
</feature>
<accession>A0A6L6QIT7</accession>
<dbReference type="EMBL" id="WNKX01000008">
    <property type="protein sequence ID" value="MTW11543.1"/>
    <property type="molecule type" value="Genomic_DNA"/>
</dbReference>
<keyword evidence="4" id="KW-1185">Reference proteome</keyword>
<dbReference type="Proteomes" id="UP000472320">
    <property type="component" value="Unassembled WGS sequence"/>
</dbReference>
<dbReference type="OrthoDB" id="8781765at2"/>
<protein>
    <submittedName>
        <fullName evidence="3">BON domain-containing protein</fullName>
    </submittedName>
</protein>
<dbReference type="RefSeq" id="WP_155454491.1">
    <property type="nucleotide sequence ID" value="NZ_WNKX01000008.1"/>
</dbReference>
<evidence type="ECO:0000256" key="1">
    <source>
        <dbReference type="SAM" id="SignalP"/>
    </source>
</evidence>
<evidence type="ECO:0000259" key="2">
    <source>
        <dbReference type="PROSITE" id="PS50914"/>
    </source>
</evidence>